<dbReference type="InterPro" id="IPR051083">
    <property type="entry name" value="GrpII_Intron_Splice-Mob/Def"/>
</dbReference>
<dbReference type="Pfam" id="PF13655">
    <property type="entry name" value="RVT_N"/>
    <property type="match status" value="1"/>
</dbReference>
<dbReference type="RefSeq" id="WP_226594646.1">
    <property type="nucleotide sequence ID" value="NZ_BLAY01000391.1"/>
</dbReference>
<accession>A0AAV3XNL2</accession>
<keyword evidence="2" id="KW-0548">Nucleotidyltransferase</keyword>
<keyword evidence="2" id="KW-0695">RNA-directed DNA polymerase</keyword>
<dbReference type="InterPro" id="IPR025960">
    <property type="entry name" value="RVT_N"/>
</dbReference>
<protein>
    <submittedName>
        <fullName evidence="2">Reverse transcriptase</fullName>
    </submittedName>
</protein>
<evidence type="ECO:0000259" key="1">
    <source>
        <dbReference type="PROSITE" id="PS50878"/>
    </source>
</evidence>
<proteinExistence type="predicted"/>
<dbReference type="PROSITE" id="PS50878">
    <property type="entry name" value="RT_POL"/>
    <property type="match status" value="1"/>
</dbReference>
<dbReference type="EMBL" id="BLAY01000391">
    <property type="protein sequence ID" value="GET44522.1"/>
    <property type="molecule type" value="Genomic_DNA"/>
</dbReference>
<dbReference type="AlphaFoldDB" id="A0AAV3XNL2"/>
<dbReference type="PANTHER" id="PTHR34047">
    <property type="entry name" value="NUCLEAR INTRON MATURASE 1, MITOCHONDRIAL-RELATED"/>
    <property type="match status" value="1"/>
</dbReference>
<evidence type="ECO:0000313" key="3">
    <source>
        <dbReference type="Proteomes" id="UP001050975"/>
    </source>
</evidence>
<evidence type="ECO:0000313" key="2">
    <source>
        <dbReference type="EMBL" id="GET44522.1"/>
    </source>
</evidence>
<dbReference type="CDD" id="cd01651">
    <property type="entry name" value="RT_G2_intron"/>
    <property type="match status" value="1"/>
</dbReference>
<feature type="domain" description="Reverse transcriptase" evidence="1">
    <location>
        <begin position="88"/>
        <end position="334"/>
    </location>
</feature>
<dbReference type="Pfam" id="PF00078">
    <property type="entry name" value="RVT_1"/>
    <property type="match status" value="1"/>
</dbReference>
<organism evidence="2 3">
    <name type="scientific">Microseira wollei NIES-4236</name>
    <dbReference type="NCBI Taxonomy" id="2530354"/>
    <lineage>
        <taxon>Bacteria</taxon>
        <taxon>Bacillati</taxon>
        <taxon>Cyanobacteriota</taxon>
        <taxon>Cyanophyceae</taxon>
        <taxon>Oscillatoriophycideae</taxon>
        <taxon>Aerosakkonematales</taxon>
        <taxon>Aerosakkonemataceae</taxon>
        <taxon>Microseira</taxon>
    </lineage>
</organism>
<keyword evidence="2" id="KW-0808">Transferase</keyword>
<dbReference type="Proteomes" id="UP001050975">
    <property type="component" value="Unassembled WGS sequence"/>
</dbReference>
<dbReference type="PANTHER" id="PTHR34047:SF10">
    <property type="entry name" value="GROUP II INTRON-ASSOCIATED OPEN READING FRAME"/>
    <property type="match status" value="1"/>
</dbReference>
<dbReference type="GO" id="GO:0003964">
    <property type="term" value="F:RNA-directed DNA polymerase activity"/>
    <property type="evidence" value="ECO:0007669"/>
    <property type="project" value="UniProtKB-KW"/>
</dbReference>
<keyword evidence="3" id="KW-1185">Reference proteome</keyword>
<sequence>MSQSPTIRYEWKDLPWKKIQVKVFKLQKRIYQASRCGNVKKVHRLQRLLTKSWYAKCLAVRRVTQENQGKKTAGIDGIKSLTPKQRIEMVNTLEIKASGLPTRRVWIPKPGKDEKRPLGIPVMRDRATQALLKLAIEPEWEALFEPNSYGFRPGRSTQDAVEAIHTAICQKAKYVLDADIAKCFDKINHQKLLLKLNTFPKFERVIRDGIKAGVIDQGSLFPTSEGTPQGGVISPLLANVALHGLETIIKNAFPTLVKIDGKWHLWKPQVIRYADDFVILHPDRQAIEKCQEIASNWLADLDLELKPSQTRITHTLNKIEGNDEPGFDFVGFNIRSGWQKQLRQEQRS</sequence>
<name>A0AAV3XNL2_9CYAN</name>
<gene>
    <name evidence="2" type="ORF">MiSe_93520</name>
</gene>
<dbReference type="InterPro" id="IPR043502">
    <property type="entry name" value="DNA/RNA_pol_sf"/>
</dbReference>
<dbReference type="InterPro" id="IPR000477">
    <property type="entry name" value="RT_dom"/>
</dbReference>
<comment type="caution">
    <text evidence="2">The sequence shown here is derived from an EMBL/GenBank/DDBJ whole genome shotgun (WGS) entry which is preliminary data.</text>
</comment>
<dbReference type="SUPFAM" id="SSF56672">
    <property type="entry name" value="DNA/RNA polymerases"/>
    <property type="match status" value="1"/>
</dbReference>
<reference evidence="2" key="1">
    <citation type="submission" date="2019-10" db="EMBL/GenBank/DDBJ databases">
        <title>Draft genome sequece of Microseira wollei NIES-4236.</title>
        <authorList>
            <person name="Yamaguchi H."/>
            <person name="Suzuki S."/>
            <person name="Kawachi M."/>
        </authorList>
    </citation>
    <scope>NUCLEOTIDE SEQUENCE</scope>
    <source>
        <strain evidence="2">NIES-4236</strain>
    </source>
</reference>